<dbReference type="KEGG" id="drt:Dret_0337"/>
<dbReference type="STRING" id="485915.Dret_0337"/>
<keyword evidence="3" id="KW-1185">Reference proteome</keyword>
<keyword evidence="1" id="KW-1133">Transmembrane helix</keyword>
<dbReference type="Proteomes" id="UP000001052">
    <property type="component" value="Chromosome"/>
</dbReference>
<evidence type="ECO:0000256" key="1">
    <source>
        <dbReference type="SAM" id="Phobius"/>
    </source>
</evidence>
<dbReference type="InterPro" id="IPR021446">
    <property type="entry name" value="DUF3096"/>
</dbReference>
<dbReference type="AlphaFoldDB" id="C8X014"/>
<reference evidence="3" key="1">
    <citation type="submission" date="2009-09" db="EMBL/GenBank/DDBJ databases">
        <title>The complete chromosome of Desulfohalobium retbaense DSM 5692.</title>
        <authorList>
            <consortium name="US DOE Joint Genome Institute (JGI-PGF)"/>
            <person name="Lucas S."/>
            <person name="Copeland A."/>
            <person name="Lapidus A."/>
            <person name="Glavina del Rio T."/>
            <person name="Dalin E."/>
            <person name="Tice H."/>
            <person name="Bruce D."/>
            <person name="Goodwin L."/>
            <person name="Pitluck S."/>
            <person name="Kyrpides N."/>
            <person name="Mavromatis K."/>
            <person name="Ivanova N."/>
            <person name="Mikhailova N."/>
            <person name="Munk A.C."/>
            <person name="Brettin T."/>
            <person name="Detter J.C."/>
            <person name="Han C."/>
            <person name="Tapia R."/>
            <person name="Larimer F."/>
            <person name="Land M."/>
            <person name="Hauser L."/>
            <person name="Markowitz V."/>
            <person name="Cheng J.-F."/>
            <person name="Hugenholtz P."/>
            <person name="Woyke T."/>
            <person name="Wu D."/>
            <person name="Spring S."/>
            <person name="Klenk H.-P."/>
            <person name="Eisen J.A."/>
        </authorList>
    </citation>
    <scope>NUCLEOTIDE SEQUENCE [LARGE SCALE GENOMIC DNA]</scope>
    <source>
        <strain evidence="3">DSM 5692</strain>
    </source>
</reference>
<dbReference type="OrthoDB" id="9808896at2"/>
<protein>
    <recommendedName>
        <fullName evidence="4">DUF3096 domain-containing protein</fullName>
    </recommendedName>
</protein>
<dbReference type="EMBL" id="CP001734">
    <property type="protein sequence ID" value="ACV67639.1"/>
    <property type="molecule type" value="Genomic_DNA"/>
</dbReference>
<dbReference type="Pfam" id="PF11295">
    <property type="entry name" value="DUF3096"/>
    <property type="match status" value="1"/>
</dbReference>
<feature type="transmembrane region" description="Helical" evidence="1">
    <location>
        <begin position="12"/>
        <end position="40"/>
    </location>
</feature>
<evidence type="ECO:0008006" key="4">
    <source>
        <dbReference type="Google" id="ProtNLM"/>
    </source>
</evidence>
<evidence type="ECO:0000313" key="2">
    <source>
        <dbReference type="EMBL" id="ACV67639.1"/>
    </source>
</evidence>
<proteinExistence type="predicted"/>
<name>C8X014_DESRD</name>
<dbReference type="eggNOG" id="ENOG50318FZ">
    <property type="taxonomic scope" value="Bacteria"/>
</dbReference>
<accession>C8X014</accession>
<gene>
    <name evidence="2" type="ordered locus">Dret_0337</name>
</gene>
<dbReference type="RefSeq" id="WP_015750798.1">
    <property type="nucleotide sequence ID" value="NC_013223.1"/>
</dbReference>
<organism evidence="2 3">
    <name type="scientific">Desulfohalobium retbaense (strain ATCC 49708 / DSM 5692 / JCM 16813 / HR100)</name>
    <dbReference type="NCBI Taxonomy" id="485915"/>
    <lineage>
        <taxon>Bacteria</taxon>
        <taxon>Pseudomonadati</taxon>
        <taxon>Thermodesulfobacteriota</taxon>
        <taxon>Desulfovibrionia</taxon>
        <taxon>Desulfovibrionales</taxon>
        <taxon>Desulfohalobiaceae</taxon>
        <taxon>Desulfohalobium</taxon>
    </lineage>
</organism>
<dbReference type="HOGENOM" id="CLU_207916_2_1_7"/>
<keyword evidence="1" id="KW-0472">Membrane</keyword>
<keyword evidence="1" id="KW-0812">Transmembrane</keyword>
<reference evidence="2 3" key="2">
    <citation type="journal article" date="2010" name="Stand. Genomic Sci.">
        <title>Complete genome sequence of Desulfohalobium retbaense type strain (HR(100)).</title>
        <authorList>
            <person name="Spring S."/>
            <person name="Nolan M."/>
            <person name="Lapidus A."/>
            <person name="Glavina Del Rio T."/>
            <person name="Copeland A."/>
            <person name="Tice H."/>
            <person name="Cheng J.F."/>
            <person name="Lucas S."/>
            <person name="Land M."/>
            <person name="Chen F."/>
            <person name="Bruce D."/>
            <person name="Goodwin L."/>
            <person name="Pitluck S."/>
            <person name="Ivanova N."/>
            <person name="Mavromatis K."/>
            <person name="Mikhailova N."/>
            <person name="Pati A."/>
            <person name="Chen A."/>
            <person name="Palaniappan K."/>
            <person name="Hauser L."/>
            <person name="Chang Y.J."/>
            <person name="Jeffries C.D."/>
            <person name="Munk C."/>
            <person name="Kiss H."/>
            <person name="Chain P."/>
            <person name="Han C."/>
            <person name="Brettin T."/>
            <person name="Detter J.C."/>
            <person name="Schuler E."/>
            <person name="Goker M."/>
            <person name="Rohde M."/>
            <person name="Bristow J."/>
            <person name="Eisen J.A."/>
            <person name="Markowitz V."/>
            <person name="Hugenholtz P."/>
            <person name="Kyrpides N.C."/>
            <person name="Klenk H.P."/>
        </authorList>
    </citation>
    <scope>NUCLEOTIDE SEQUENCE [LARGE SCALE GENOMIC DNA]</scope>
    <source>
        <strain evidence="2 3">DSM 5692</strain>
    </source>
</reference>
<sequence>MDLHIELQPLLAITAGVLVLIFPKLLNSIIAIYLIAYGVLSITSF</sequence>
<evidence type="ECO:0000313" key="3">
    <source>
        <dbReference type="Proteomes" id="UP000001052"/>
    </source>
</evidence>